<dbReference type="Gene3D" id="1.10.10.10">
    <property type="entry name" value="Winged helix-like DNA-binding domain superfamily/Winged helix DNA-binding domain"/>
    <property type="match status" value="1"/>
</dbReference>
<evidence type="ECO:0000259" key="7">
    <source>
        <dbReference type="PROSITE" id="PS50110"/>
    </source>
</evidence>
<dbReference type="PATRIC" id="fig|1285586.5.peg.4633"/>
<keyword evidence="2" id="KW-0902">Two-component regulatory system</keyword>
<dbReference type="InterPro" id="IPR051677">
    <property type="entry name" value="AfsR-DnrI-RedD_regulator"/>
</dbReference>
<sequence>MIRIILIGQEQVTIDTLTRELHEFHSIMEVVSVFSSVKELCQEKDKDRFEVAFLDVDNCDMEWLDIIEKMKKLDSNVHLVVLTAYKDYAVEAFEINAFDFILKPISQLRLAETIDRLKERLYLGNRTIPNASPCSPSLKIQCFGGFTVYHKNNIVNWRTSHTKELFAFLLTNLNTEIHRDTILESIWGDIETKKARIRLHTTITYLRTALSHIGYKNKLRYKNNHYILSMEDLQCDAFELEKLTQNIANLDIERAETFLKSYSGDFLQSMYYSWVADTAKYYHDQFTLLLEKMIEVYTLHGDLKKKEETLLIWLQQDYYSDQIIQKLLQHYIETGNRADAIQVFNRFQENLKNDLGIFPTSKTIAIYEKIIND</sequence>
<evidence type="ECO:0000313" key="9">
    <source>
        <dbReference type="Proteomes" id="UP000013911"/>
    </source>
</evidence>
<accession>R7Z847</accession>
<dbReference type="GO" id="GO:0003677">
    <property type="term" value="F:DNA binding"/>
    <property type="evidence" value="ECO:0007669"/>
    <property type="project" value="UniProtKB-KW"/>
</dbReference>
<feature type="modified residue" description="4-aspartylphosphate" evidence="6">
    <location>
        <position position="55"/>
    </location>
</feature>
<dbReference type="AlphaFoldDB" id="R7Z847"/>
<dbReference type="eggNOG" id="COG3947">
    <property type="taxonomic scope" value="Bacteria"/>
</dbReference>
<comment type="subcellular location">
    <subcellularLocation>
        <location evidence="1">Cytoplasm</location>
    </subcellularLocation>
</comment>
<dbReference type="SUPFAM" id="SSF48452">
    <property type="entry name" value="TPR-like"/>
    <property type="match status" value="1"/>
</dbReference>
<name>R7Z847_LYSSH</name>
<feature type="domain" description="Response regulatory" evidence="7">
    <location>
        <begin position="3"/>
        <end position="118"/>
    </location>
</feature>
<dbReference type="InterPro" id="IPR036388">
    <property type="entry name" value="WH-like_DNA-bd_sf"/>
</dbReference>
<keyword evidence="5" id="KW-0804">Transcription</keyword>
<gene>
    <name evidence="8" type="ORF">H131_22219</name>
</gene>
<evidence type="ECO:0000256" key="5">
    <source>
        <dbReference type="ARBA" id="ARBA00023163"/>
    </source>
</evidence>
<keyword evidence="4" id="KW-0238">DNA-binding</keyword>
<organism evidence="8 9">
    <name type="scientific">Lysinibacillus sphaericus OT4b.31</name>
    <dbReference type="NCBI Taxonomy" id="1285586"/>
    <lineage>
        <taxon>Bacteria</taxon>
        <taxon>Bacillati</taxon>
        <taxon>Bacillota</taxon>
        <taxon>Bacilli</taxon>
        <taxon>Bacillales</taxon>
        <taxon>Bacillaceae</taxon>
        <taxon>Lysinibacillus</taxon>
    </lineage>
</organism>
<dbReference type="SMART" id="SM00448">
    <property type="entry name" value="REC"/>
    <property type="match status" value="1"/>
</dbReference>
<dbReference type="SUPFAM" id="SSF46894">
    <property type="entry name" value="C-terminal effector domain of the bipartite response regulators"/>
    <property type="match status" value="1"/>
</dbReference>
<dbReference type="PANTHER" id="PTHR35807">
    <property type="entry name" value="TRANSCRIPTIONAL REGULATOR REDD-RELATED"/>
    <property type="match status" value="1"/>
</dbReference>
<dbReference type="EMBL" id="AQPX01000040">
    <property type="protein sequence ID" value="EON70288.1"/>
    <property type="molecule type" value="Genomic_DNA"/>
</dbReference>
<evidence type="ECO:0000256" key="3">
    <source>
        <dbReference type="ARBA" id="ARBA00023015"/>
    </source>
</evidence>
<dbReference type="PROSITE" id="PS50110">
    <property type="entry name" value="RESPONSE_REGULATORY"/>
    <property type="match status" value="1"/>
</dbReference>
<dbReference type="Gene3D" id="1.25.40.10">
    <property type="entry name" value="Tetratricopeptide repeat domain"/>
    <property type="match status" value="1"/>
</dbReference>
<dbReference type="SMART" id="SM01043">
    <property type="entry name" value="BTAD"/>
    <property type="match status" value="1"/>
</dbReference>
<dbReference type="InterPro" id="IPR001789">
    <property type="entry name" value="Sig_transdc_resp-reg_receiver"/>
</dbReference>
<dbReference type="SUPFAM" id="SSF52172">
    <property type="entry name" value="CheY-like"/>
    <property type="match status" value="1"/>
</dbReference>
<dbReference type="Pfam" id="PF00072">
    <property type="entry name" value="Response_reg"/>
    <property type="match status" value="1"/>
</dbReference>
<dbReference type="InterPro" id="IPR011990">
    <property type="entry name" value="TPR-like_helical_dom_sf"/>
</dbReference>
<evidence type="ECO:0000256" key="6">
    <source>
        <dbReference type="PROSITE-ProRule" id="PRU00169"/>
    </source>
</evidence>
<proteinExistence type="predicted"/>
<keyword evidence="3" id="KW-0805">Transcription regulation</keyword>
<dbReference type="GO" id="GO:0006355">
    <property type="term" value="P:regulation of DNA-templated transcription"/>
    <property type="evidence" value="ECO:0007669"/>
    <property type="project" value="InterPro"/>
</dbReference>
<keyword evidence="6" id="KW-0597">Phosphoprotein</keyword>
<dbReference type="GO" id="GO:0005737">
    <property type="term" value="C:cytoplasm"/>
    <property type="evidence" value="ECO:0007669"/>
    <property type="project" value="UniProtKB-SubCell"/>
</dbReference>
<dbReference type="PANTHER" id="PTHR35807:SF2">
    <property type="entry name" value="TRANSCRIPTIONAL ACTIVATOR DOMAIN"/>
    <property type="match status" value="1"/>
</dbReference>
<evidence type="ECO:0000313" key="8">
    <source>
        <dbReference type="EMBL" id="EON70288.1"/>
    </source>
</evidence>
<dbReference type="HOGENOM" id="CLU_000445_14_3_9"/>
<dbReference type="Pfam" id="PF03704">
    <property type="entry name" value="BTAD"/>
    <property type="match status" value="1"/>
</dbReference>
<dbReference type="InterPro" id="IPR011006">
    <property type="entry name" value="CheY-like_superfamily"/>
</dbReference>
<dbReference type="Proteomes" id="UP000013911">
    <property type="component" value="Unassembled WGS sequence"/>
</dbReference>
<dbReference type="GO" id="GO:0000160">
    <property type="term" value="P:phosphorelay signal transduction system"/>
    <property type="evidence" value="ECO:0007669"/>
    <property type="project" value="UniProtKB-KW"/>
</dbReference>
<dbReference type="InterPro" id="IPR016032">
    <property type="entry name" value="Sig_transdc_resp-reg_C-effctor"/>
</dbReference>
<evidence type="ECO:0000256" key="2">
    <source>
        <dbReference type="ARBA" id="ARBA00023012"/>
    </source>
</evidence>
<dbReference type="RefSeq" id="WP_010861340.1">
    <property type="nucleotide sequence ID" value="NZ_KB933415.1"/>
</dbReference>
<reference evidence="8 9" key="1">
    <citation type="submission" date="2013-04" db="EMBL/GenBank/DDBJ databases">
        <title>Draft genome of the heavy metal tolerant bacterium Lysinibacillus sphaericus strain OT4b.31.</title>
        <authorList>
            <person name="Pena-Montenegro T.D."/>
            <person name="Dussan J."/>
        </authorList>
    </citation>
    <scope>NUCLEOTIDE SEQUENCE [LARGE SCALE GENOMIC DNA]</scope>
    <source>
        <strain evidence="8 9">OT4b.31</strain>
    </source>
</reference>
<dbReference type="OrthoDB" id="3190595at2"/>
<dbReference type="Gene3D" id="3.40.50.2300">
    <property type="match status" value="1"/>
</dbReference>
<evidence type="ECO:0000256" key="4">
    <source>
        <dbReference type="ARBA" id="ARBA00023125"/>
    </source>
</evidence>
<dbReference type="InterPro" id="IPR005158">
    <property type="entry name" value="BTAD"/>
</dbReference>
<comment type="caution">
    <text evidence="8">The sequence shown here is derived from an EMBL/GenBank/DDBJ whole genome shotgun (WGS) entry which is preliminary data.</text>
</comment>
<evidence type="ECO:0000256" key="1">
    <source>
        <dbReference type="ARBA" id="ARBA00004496"/>
    </source>
</evidence>
<protein>
    <recommendedName>
        <fullName evidence="7">Response regulatory domain-containing protein</fullName>
    </recommendedName>
</protein>